<dbReference type="Gene3D" id="3.20.20.140">
    <property type="entry name" value="Metal-dependent hydrolases"/>
    <property type="match status" value="1"/>
</dbReference>
<dbReference type="AlphaFoldDB" id="A0A934RGF3"/>
<feature type="signal peptide" evidence="1">
    <location>
        <begin position="1"/>
        <end position="23"/>
    </location>
</feature>
<feature type="chain" id="PRO_5038094438" evidence="1">
    <location>
        <begin position="24"/>
        <end position="413"/>
    </location>
</feature>
<dbReference type="InterPro" id="IPR051781">
    <property type="entry name" value="Metallo-dep_Hydrolase"/>
</dbReference>
<dbReference type="RefSeq" id="WP_234044903.1">
    <property type="nucleotide sequence ID" value="NZ_JAENII010000010.1"/>
</dbReference>
<comment type="caution">
    <text evidence="3">The sequence shown here is derived from an EMBL/GenBank/DDBJ whole genome shotgun (WGS) entry which is preliminary data.</text>
</comment>
<organism evidence="3 4">
    <name type="scientific">Haloferula rosea</name>
    <dbReference type="NCBI Taxonomy" id="490093"/>
    <lineage>
        <taxon>Bacteria</taxon>
        <taxon>Pseudomonadati</taxon>
        <taxon>Verrucomicrobiota</taxon>
        <taxon>Verrucomicrobiia</taxon>
        <taxon>Verrucomicrobiales</taxon>
        <taxon>Verrucomicrobiaceae</taxon>
        <taxon>Haloferula</taxon>
    </lineage>
</organism>
<dbReference type="EMBL" id="JAENII010000010">
    <property type="protein sequence ID" value="MBK1828066.1"/>
    <property type="molecule type" value="Genomic_DNA"/>
</dbReference>
<keyword evidence="1" id="KW-0732">Signal</keyword>
<dbReference type="PANTHER" id="PTHR43135:SF3">
    <property type="entry name" value="ALPHA-D-RIBOSE 1-METHYLPHOSPHONATE 5-TRIPHOSPHATE DIPHOSPHATASE"/>
    <property type="match status" value="1"/>
</dbReference>
<dbReference type="Pfam" id="PF07969">
    <property type="entry name" value="Amidohydro_3"/>
    <property type="match status" value="1"/>
</dbReference>
<protein>
    <submittedName>
        <fullName evidence="3">Amidohydrolase family protein</fullName>
    </submittedName>
</protein>
<keyword evidence="4" id="KW-1185">Reference proteome</keyword>
<evidence type="ECO:0000259" key="2">
    <source>
        <dbReference type="Pfam" id="PF07969"/>
    </source>
</evidence>
<sequence>MNSILMMRSLILTALCVLSSAHAQLVVRGDLVHTMVDGQEPIRKGVVVCGADGTIVAVGKQGSVDIPAGAEVVEAKVVTPGIIDARSTVGLSGLLNLPRHDQEQSDHSGPVQPELRAFDAYNGRDPLVEWLRGLGVTTVHTGHAPGVLVAGQTMVVKTDVESIVSEEDMLRPMAMVAVTLGKSDGGGQVAGAPGTRAKSVAVLRSELVKARERIRKLENAKEGKEPAADLKLDTLAAVLRKESPLMIEAHRHQDITGALRLQKEFAFELVLVGASEAYLLLDEIKAAGCPVLVHPTMARPFGDRRNMTFGLAAKLAEAGIPFAFQSGYEPYVPKTRVVLFEAGAAAAHGLSPRNALAACTIRAAEILGLDGMIGSLEPGKHADLAMFSGDPLETVTRCSGVVIDGKVRSSESR</sequence>
<accession>A0A934RGF3</accession>
<feature type="domain" description="Amidohydrolase 3" evidence="2">
    <location>
        <begin position="313"/>
        <end position="407"/>
    </location>
</feature>
<dbReference type="GO" id="GO:0016810">
    <property type="term" value="F:hydrolase activity, acting on carbon-nitrogen (but not peptide) bonds"/>
    <property type="evidence" value="ECO:0007669"/>
    <property type="project" value="InterPro"/>
</dbReference>
<dbReference type="PANTHER" id="PTHR43135">
    <property type="entry name" value="ALPHA-D-RIBOSE 1-METHYLPHOSPHONATE 5-TRIPHOSPHATE DIPHOSPHATASE"/>
    <property type="match status" value="1"/>
</dbReference>
<dbReference type="InterPro" id="IPR011059">
    <property type="entry name" value="Metal-dep_hydrolase_composite"/>
</dbReference>
<evidence type="ECO:0000313" key="3">
    <source>
        <dbReference type="EMBL" id="MBK1828066.1"/>
    </source>
</evidence>
<reference evidence="3" key="1">
    <citation type="submission" date="2021-01" db="EMBL/GenBank/DDBJ databases">
        <title>Modified the classification status of verrucomicrobia.</title>
        <authorList>
            <person name="Feng X."/>
        </authorList>
    </citation>
    <scope>NUCLEOTIDE SEQUENCE</scope>
    <source>
        <strain evidence="3">KCTC 22201</strain>
    </source>
</reference>
<dbReference type="Gene3D" id="2.30.40.10">
    <property type="entry name" value="Urease, subunit C, domain 1"/>
    <property type="match status" value="1"/>
</dbReference>
<name>A0A934RGF3_9BACT</name>
<gene>
    <name evidence="3" type="ORF">JIN81_13625</name>
</gene>
<proteinExistence type="predicted"/>
<dbReference type="InterPro" id="IPR013108">
    <property type="entry name" value="Amidohydro_3"/>
</dbReference>
<evidence type="ECO:0000313" key="4">
    <source>
        <dbReference type="Proteomes" id="UP000658278"/>
    </source>
</evidence>
<dbReference type="InterPro" id="IPR032466">
    <property type="entry name" value="Metal_Hydrolase"/>
</dbReference>
<dbReference type="SUPFAM" id="SSF51338">
    <property type="entry name" value="Composite domain of metallo-dependent hydrolases"/>
    <property type="match status" value="1"/>
</dbReference>
<dbReference type="Proteomes" id="UP000658278">
    <property type="component" value="Unassembled WGS sequence"/>
</dbReference>
<dbReference type="SUPFAM" id="SSF51556">
    <property type="entry name" value="Metallo-dependent hydrolases"/>
    <property type="match status" value="1"/>
</dbReference>
<evidence type="ECO:0000256" key="1">
    <source>
        <dbReference type="SAM" id="SignalP"/>
    </source>
</evidence>